<reference evidence="1" key="1">
    <citation type="submission" date="2021-03" db="EMBL/GenBank/DDBJ databases">
        <title>Evolutionary innovations through gain and loss of genes in the ectomycorrhizal Boletales.</title>
        <authorList>
            <person name="Wu G."/>
            <person name="Miyauchi S."/>
            <person name="Morin E."/>
            <person name="Yang Z.-L."/>
            <person name="Xu J."/>
            <person name="Martin F.M."/>
        </authorList>
    </citation>
    <scope>NUCLEOTIDE SEQUENCE</scope>
    <source>
        <strain evidence="1">BR01</strain>
    </source>
</reference>
<comment type="caution">
    <text evidence="1">The sequence shown here is derived from an EMBL/GenBank/DDBJ whole genome shotgun (WGS) entry which is preliminary data.</text>
</comment>
<gene>
    <name evidence="1" type="ORF">JVT61DRAFT_13366</name>
</gene>
<dbReference type="AlphaFoldDB" id="A0A8I3A357"/>
<proteinExistence type="predicted"/>
<keyword evidence="2" id="KW-1185">Reference proteome</keyword>
<evidence type="ECO:0000313" key="2">
    <source>
        <dbReference type="Proteomes" id="UP000683000"/>
    </source>
</evidence>
<accession>A0A8I3A357</accession>
<evidence type="ECO:0000313" key="1">
    <source>
        <dbReference type="EMBL" id="KAG6369901.1"/>
    </source>
</evidence>
<name>A0A8I3A357_9AGAM</name>
<dbReference type="Proteomes" id="UP000683000">
    <property type="component" value="Unassembled WGS sequence"/>
</dbReference>
<protein>
    <submittedName>
        <fullName evidence="1">Uncharacterized protein</fullName>
    </submittedName>
</protein>
<dbReference type="EMBL" id="JAGFBS010000061">
    <property type="protein sequence ID" value="KAG6369901.1"/>
    <property type="molecule type" value="Genomic_DNA"/>
</dbReference>
<organism evidence="1 2">
    <name type="scientific">Boletus reticuloceps</name>
    <dbReference type="NCBI Taxonomy" id="495285"/>
    <lineage>
        <taxon>Eukaryota</taxon>
        <taxon>Fungi</taxon>
        <taxon>Dikarya</taxon>
        <taxon>Basidiomycota</taxon>
        <taxon>Agaricomycotina</taxon>
        <taxon>Agaricomycetes</taxon>
        <taxon>Agaricomycetidae</taxon>
        <taxon>Boletales</taxon>
        <taxon>Boletineae</taxon>
        <taxon>Boletaceae</taxon>
        <taxon>Boletoideae</taxon>
        <taxon>Boletus</taxon>
    </lineage>
</organism>
<sequence>MDGNGNNTANFRAVREVEEAKLQISTENNQAIFTILDQRVRSLGLKELPHKGDLHRLAYILGAATHFFWYLDIESKYNNLAATMIATGTNSFSR</sequence>